<dbReference type="Proteomes" id="UP000019591">
    <property type="component" value="Chromosome"/>
</dbReference>
<dbReference type="Pfam" id="PF17479">
    <property type="entry name" value="DUF3048_C"/>
    <property type="match status" value="1"/>
</dbReference>
<evidence type="ECO:0000259" key="3">
    <source>
        <dbReference type="Pfam" id="PF17479"/>
    </source>
</evidence>
<dbReference type="STRING" id="1286171.EAL2_c07660"/>
<dbReference type="KEGG" id="eac:EAL2_c07660"/>
<evidence type="ECO:0000259" key="2">
    <source>
        <dbReference type="Pfam" id="PF11258"/>
    </source>
</evidence>
<dbReference type="eggNOG" id="COG1470">
    <property type="taxonomic scope" value="Bacteria"/>
</dbReference>
<dbReference type="InterPro" id="IPR023158">
    <property type="entry name" value="YerB-like_sf"/>
</dbReference>
<feature type="domain" description="DUF3048" evidence="2">
    <location>
        <begin position="80"/>
        <end position="208"/>
    </location>
</feature>
<organism evidence="4 5">
    <name type="scientific">Peptoclostridium acidaminophilum DSM 3953</name>
    <dbReference type="NCBI Taxonomy" id="1286171"/>
    <lineage>
        <taxon>Bacteria</taxon>
        <taxon>Bacillati</taxon>
        <taxon>Bacillota</taxon>
        <taxon>Clostridia</taxon>
        <taxon>Peptostreptococcales</taxon>
        <taxon>Peptoclostridiaceae</taxon>
        <taxon>Peptoclostridium</taxon>
    </lineage>
</organism>
<keyword evidence="4" id="KW-0449">Lipoprotein</keyword>
<feature type="region of interest" description="Disordered" evidence="1">
    <location>
        <begin position="38"/>
        <end position="58"/>
    </location>
</feature>
<evidence type="ECO:0000313" key="4">
    <source>
        <dbReference type="EMBL" id="AHM56066.1"/>
    </source>
</evidence>
<proteinExistence type="predicted"/>
<dbReference type="Pfam" id="PF11258">
    <property type="entry name" value="DUF3048"/>
    <property type="match status" value="1"/>
</dbReference>
<reference evidence="4 5" key="1">
    <citation type="journal article" date="2014" name="Genome Announc.">
        <title>Complete Genome Sequence of Amino Acid-Utilizing Eubacterium acidaminophilum al-2 (DSM 3953).</title>
        <authorList>
            <person name="Poehlein A."/>
            <person name="Andreesen J.R."/>
            <person name="Daniel R."/>
        </authorList>
    </citation>
    <scope>NUCLEOTIDE SEQUENCE [LARGE SCALE GENOMIC DNA]</scope>
    <source>
        <strain evidence="4 5">DSM 3953</strain>
    </source>
</reference>
<evidence type="ECO:0000256" key="1">
    <source>
        <dbReference type="SAM" id="MobiDB-lite"/>
    </source>
</evidence>
<evidence type="ECO:0000313" key="5">
    <source>
        <dbReference type="Proteomes" id="UP000019591"/>
    </source>
</evidence>
<feature type="domain" description="DUF3048" evidence="3">
    <location>
        <begin position="237"/>
        <end position="345"/>
    </location>
</feature>
<dbReference type="Gene3D" id="3.50.90.10">
    <property type="entry name" value="YerB-like"/>
    <property type="match status" value="1"/>
</dbReference>
<sequence>MCGKPQNIKKMMLIILAVIMLASFQGCVRKPVSDQVDNRVEEARPEETETEETKPDDTEVTLPEYKFTCPLDGIGIDEMPIRPVAVTIDNYRGARPQSGLDKADIVYEVPVEGGITRYLAMFFHGQADVIGPVRSARPYLIDISREWDAVYIHAGQSPQAQTYFKNTKVAHINEMFHSSGFWRDKSRKAPHNLYSSTDNLWREIEKLGLDKVSIPEGFEFRDEGEELSGAEAAELSLPYSYGKVGYSYDEQTETYKRFLNGNPYNDLASGVQLSAANVLVQQVAVRAFDSEGRLEVDLIGEGKAWLFSEGRVIEGTWRKDAVTERTRFYDETGVLMRLKTGQTWIQLVPSRVQISY</sequence>
<dbReference type="EMBL" id="CP007452">
    <property type="protein sequence ID" value="AHM56066.1"/>
    <property type="molecule type" value="Genomic_DNA"/>
</dbReference>
<gene>
    <name evidence="4" type="primary">yerB</name>
    <name evidence="4" type="ORF">EAL2_c07660</name>
</gene>
<dbReference type="AlphaFoldDB" id="W8U533"/>
<keyword evidence="5" id="KW-1185">Reference proteome</keyword>
<dbReference type="HOGENOM" id="CLU_045984_0_0_9"/>
<accession>W8U533</accession>
<dbReference type="InterPro" id="IPR035328">
    <property type="entry name" value="DUF3048_C"/>
</dbReference>
<name>W8U533_PEPAC</name>
<dbReference type="SUPFAM" id="SSF159774">
    <property type="entry name" value="YerB-like"/>
    <property type="match status" value="1"/>
</dbReference>
<protein>
    <submittedName>
        <fullName evidence="4">Putative lipoprotein YerB</fullName>
    </submittedName>
</protein>
<feature type="compositionally biased region" description="Basic and acidic residues" evidence="1">
    <location>
        <begin position="38"/>
        <end position="57"/>
    </location>
</feature>
<dbReference type="PROSITE" id="PS51257">
    <property type="entry name" value="PROKAR_LIPOPROTEIN"/>
    <property type="match status" value="1"/>
</dbReference>
<dbReference type="PATRIC" id="fig|1286171.3.peg.711"/>
<dbReference type="InterPro" id="IPR021416">
    <property type="entry name" value="DUF3048_N"/>
</dbReference>